<evidence type="ECO:0008006" key="4">
    <source>
        <dbReference type="Google" id="ProtNLM"/>
    </source>
</evidence>
<organism evidence="3">
    <name type="scientific">Melampsora larici-populina (strain 98AG31 / pathotype 3-4-7)</name>
    <name type="common">Poplar leaf rust fungus</name>
    <dbReference type="NCBI Taxonomy" id="747676"/>
    <lineage>
        <taxon>Eukaryota</taxon>
        <taxon>Fungi</taxon>
        <taxon>Dikarya</taxon>
        <taxon>Basidiomycota</taxon>
        <taxon>Pucciniomycotina</taxon>
        <taxon>Pucciniomycetes</taxon>
        <taxon>Pucciniales</taxon>
        <taxon>Melampsoraceae</taxon>
        <taxon>Melampsora</taxon>
    </lineage>
</organism>
<dbReference type="RefSeq" id="XP_007404777.1">
    <property type="nucleotide sequence ID" value="XM_007404715.1"/>
</dbReference>
<proteinExistence type="predicted"/>
<evidence type="ECO:0000313" key="2">
    <source>
        <dbReference type="EMBL" id="EGG12402.1"/>
    </source>
</evidence>
<feature type="chain" id="PRO_5003321389" description="Secreted protein" evidence="1">
    <location>
        <begin position="22"/>
        <end position="509"/>
    </location>
</feature>
<sequence length="509" mass="58472">MFPLFTLILVSQSILPQPIWCRFEELATASTASSQYIPQKDLEDVETTLSLYPGSAGKRYPEARRFLGRKNGQNSWLKLYEGDSREPHSFEFFPLYPEKSLRGNYNIDIHNSPGTIKLGKHINHQEDQFAIGAKEDLVLSLGITPQSKESQGFKRPLPPNDGHSNYLPVDKMHFKLGPNQELESEKEANRYKVHIQQNKSELKKPKLEAVSVENDPMVISQWDSYTGIDSHGDGNTHYNTFEAPHTSIFPGNEPNHPEFSDQGSTTDDIPHEIGKYSLLNLTTSHSPPNDVELHGSEVEHFDGMNLSNPFGTRKLIIPGITWNFKHFQLMQPELPESYRFLKEVSGLHCYSIRALSNYPELVSNLQSLIKQQPTSSTGTPAIRNLVVLFVGLWMRQSRVAEIYGMQHRTYELQILSFESLASIIYHPEFQSHKFQNTKTSRHRNEFYRIFAFVHNPSRQTKGKRLIFYSIQTAVLKLWNHIQPQDKVSLSKENDNKLQDILLNENDYDF</sequence>
<feature type="signal peptide" evidence="1">
    <location>
        <begin position="1"/>
        <end position="21"/>
    </location>
</feature>
<keyword evidence="1" id="KW-0732">Signal</keyword>
<dbReference type="VEuPathDB" id="FungiDB:MELLADRAFT_101738"/>
<dbReference type="GeneID" id="18921464"/>
<name>F4R6T3_MELLP</name>
<dbReference type="InParanoid" id="F4R6T3"/>
<dbReference type="OrthoDB" id="10683842at2759"/>
<evidence type="ECO:0000313" key="3">
    <source>
        <dbReference type="Proteomes" id="UP000001072"/>
    </source>
</evidence>
<reference evidence="3" key="1">
    <citation type="journal article" date="2011" name="Proc. Natl. Acad. Sci. U.S.A.">
        <title>Obligate biotrophy features unraveled by the genomic analysis of rust fungi.</title>
        <authorList>
            <person name="Duplessis S."/>
            <person name="Cuomo C.A."/>
            <person name="Lin Y.-C."/>
            <person name="Aerts A."/>
            <person name="Tisserant E."/>
            <person name="Veneault-Fourrey C."/>
            <person name="Joly D.L."/>
            <person name="Hacquard S."/>
            <person name="Amselem J."/>
            <person name="Cantarel B.L."/>
            <person name="Chiu R."/>
            <person name="Coutinho P.M."/>
            <person name="Feau N."/>
            <person name="Field M."/>
            <person name="Frey P."/>
            <person name="Gelhaye E."/>
            <person name="Goldberg J."/>
            <person name="Grabherr M.G."/>
            <person name="Kodira C.D."/>
            <person name="Kohler A."/>
            <person name="Kuees U."/>
            <person name="Lindquist E.A."/>
            <person name="Lucas S.M."/>
            <person name="Mago R."/>
            <person name="Mauceli E."/>
            <person name="Morin E."/>
            <person name="Murat C."/>
            <person name="Pangilinan J.L."/>
            <person name="Park R."/>
            <person name="Pearson M."/>
            <person name="Quesneville H."/>
            <person name="Rouhier N."/>
            <person name="Sakthikumar S."/>
            <person name="Salamov A.A."/>
            <person name="Schmutz J."/>
            <person name="Selles B."/>
            <person name="Shapiro H."/>
            <person name="Tanguay P."/>
            <person name="Tuskan G.A."/>
            <person name="Henrissat B."/>
            <person name="Van de Peer Y."/>
            <person name="Rouze P."/>
            <person name="Ellis J.G."/>
            <person name="Dodds P.N."/>
            <person name="Schein J.E."/>
            <person name="Zhong S."/>
            <person name="Hamelin R.C."/>
            <person name="Grigoriev I.V."/>
            <person name="Szabo L.J."/>
            <person name="Martin F."/>
        </authorList>
    </citation>
    <scope>NUCLEOTIDE SEQUENCE [LARGE SCALE GENOMIC DNA]</scope>
    <source>
        <strain evidence="3">98AG31 / pathotype 3-4-7</strain>
    </source>
</reference>
<accession>F4R6T3</accession>
<dbReference type="AlphaFoldDB" id="F4R6T3"/>
<dbReference type="HOGENOM" id="CLU_577561_0_0_1"/>
<protein>
    <recommendedName>
        <fullName evidence="4">Secreted protein</fullName>
    </recommendedName>
</protein>
<gene>
    <name evidence="2" type="ORF">MELLADRAFT_101738</name>
</gene>
<evidence type="ECO:0000256" key="1">
    <source>
        <dbReference type="SAM" id="SignalP"/>
    </source>
</evidence>
<keyword evidence="3" id="KW-1185">Reference proteome</keyword>
<dbReference type="KEGG" id="mlr:MELLADRAFT_101738"/>
<dbReference type="Proteomes" id="UP000001072">
    <property type="component" value="Unassembled WGS sequence"/>
</dbReference>
<dbReference type="EMBL" id="GL883091">
    <property type="protein sequence ID" value="EGG12402.1"/>
    <property type="molecule type" value="Genomic_DNA"/>
</dbReference>